<dbReference type="AlphaFoldDB" id="A0A267ML09"/>
<keyword evidence="6" id="KW-1185">Reference proteome</keyword>
<name>A0A267ML09_9FIRM</name>
<dbReference type="EMBL" id="NIBG01000004">
    <property type="protein sequence ID" value="PAB60107.1"/>
    <property type="molecule type" value="Genomic_DNA"/>
</dbReference>
<gene>
    <name evidence="5" type="ORF">CCE28_06965</name>
</gene>
<dbReference type="Pfam" id="PF01047">
    <property type="entry name" value="MarR"/>
    <property type="match status" value="1"/>
</dbReference>
<dbReference type="InterPro" id="IPR000835">
    <property type="entry name" value="HTH_MarR-typ"/>
</dbReference>
<dbReference type="InterPro" id="IPR036388">
    <property type="entry name" value="WH-like_DNA-bd_sf"/>
</dbReference>
<dbReference type="PANTHER" id="PTHR42756">
    <property type="entry name" value="TRANSCRIPTIONAL REGULATOR, MARR"/>
    <property type="match status" value="1"/>
</dbReference>
<sequence>MKKESLGKYIAAIHRNSQSIINKKLEDYHIGSGQHDFLYVISNNEGISQKELSNLLNIGKGTTAKAVKNLLKSGYIKREKNMDDKRFYRLYLTDKGKEIVPTINLTFEEMIAIYGNGFSEEEYIHILNSLKKILKNMHNVKNEINCDE</sequence>
<proteinExistence type="predicted"/>
<dbReference type="SMART" id="SM00347">
    <property type="entry name" value="HTH_MARR"/>
    <property type="match status" value="1"/>
</dbReference>
<accession>A0A267ML09</accession>
<dbReference type="PROSITE" id="PS01117">
    <property type="entry name" value="HTH_MARR_1"/>
    <property type="match status" value="1"/>
</dbReference>
<evidence type="ECO:0000313" key="6">
    <source>
        <dbReference type="Proteomes" id="UP000216024"/>
    </source>
</evidence>
<organism evidence="5 6">
    <name type="scientific">Anaeromicrobium sediminis</name>
    <dbReference type="NCBI Taxonomy" id="1478221"/>
    <lineage>
        <taxon>Bacteria</taxon>
        <taxon>Bacillati</taxon>
        <taxon>Bacillota</taxon>
        <taxon>Clostridia</taxon>
        <taxon>Peptostreptococcales</taxon>
        <taxon>Thermotaleaceae</taxon>
        <taxon>Anaeromicrobium</taxon>
    </lineage>
</organism>
<keyword evidence="1" id="KW-0805">Transcription regulation</keyword>
<evidence type="ECO:0000259" key="4">
    <source>
        <dbReference type="PROSITE" id="PS50995"/>
    </source>
</evidence>
<dbReference type="InterPro" id="IPR023187">
    <property type="entry name" value="Tscrpt_reg_MarR-type_CS"/>
</dbReference>
<evidence type="ECO:0000313" key="5">
    <source>
        <dbReference type="EMBL" id="PAB60107.1"/>
    </source>
</evidence>
<dbReference type="GO" id="GO:0003700">
    <property type="term" value="F:DNA-binding transcription factor activity"/>
    <property type="evidence" value="ECO:0007669"/>
    <property type="project" value="InterPro"/>
</dbReference>
<reference evidence="5 6" key="1">
    <citation type="submission" date="2017-06" db="EMBL/GenBank/DDBJ databases">
        <title>Draft genome sequence of anaerobic fermentative bacterium Anaeromicrobium sediminis DY2726D isolated from West Pacific Ocean sediments.</title>
        <authorList>
            <person name="Zeng X."/>
        </authorList>
    </citation>
    <scope>NUCLEOTIDE SEQUENCE [LARGE SCALE GENOMIC DNA]</scope>
    <source>
        <strain evidence="5 6">DY2726D</strain>
    </source>
</reference>
<evidence type="ECO:0000256" key="1">
    <source>
        <dbReference type="ARBA" id="ARBA00023015"/>
    </source>
</evidence>
<keyword evidence="3" id="KW-0804">Transcription</keyword>
<dbReference type="SUPFAM" id="SSF46785">
    <property type="entry name" value="Winged helix' DNA-binding domain"/>
    <property type="match status" value="1"/>
</dbReference>
<feature type="domain" description="HTH marR-type" evidence="4">
    <location>
        <begin position="3"/>
        <end position="135"/>
    </location>
</feature>
<dbReference type="PROSITE" id="PS50995">
    <property type="entry name" value="HTH_MARR_2"/>
    <property type="match status" value="1"/>
</dbReference>
<evidence type="ECO:0000256" key="2">
    <source>
        <dbReference type="ARBA" id="ARBA00023125"/>
    </source>
</evidence>
<dbReference type="OrthoDB" id="795750at2"/>
<keyword evidence="2" id="KW-0238">DNA-binding</keyword>
<dbReference type="InterPro" id="IPR036390">
    <property type="entry name" value="WH_DNA-bd_sf"/>
</dbReference>
<dbReference type="RefSeq" id="WP_095132348.1">
    <property type="nucleotide sequence ID" value="NZ_NIBG01000004.1"/>
</dbReference>
<dbReference type="PRINTS" id="PR00598">
    <property type="entry name" value="HTHMARR"/>
</dbReference>
<dbReference type="GO" id="GO:0003677">
    <property type="term" value="F:DNA binding"/>
    <property type="evidence" value="ECO:0007669"/>
    <property type="project" value="UniProtKB-KW"/>
</dbReference>
<comment type="caution">
    <text evidence="5">The sequence shown here is derived from an EMBL/GenBank/DDBJ whole genome shotgun (WGS) entry which is preliminary data.</text>
</comment>
<dbReference type="Proteomes" id="UP000216024">
    <property type="component" value="Unassembled WGS sequence"/>
</dbReference>
<dbReference type="Gene3D" id="1.10.10.10">
    <property type="entry name" value="Winged helix-like DNA-binding domain superfamily/Winged helix DNA-binding domain"/>
    <property type="match status" value="1"/>
</dbReference>
<evidence type="ECO:0000256" key="3">
    <source>
        <dbReference type="ARBA" id="ARBA00023163"/>
    </source>
</evidence>
<protein>
    <submittedName>
        <fullName evidence="5">MarR family transcriptional regulator</fullName>
    </submittedName>
</protein>
<dbReference type="PANTHER" id="PTHR42756:SF2">
    <property type="entry name" value="MARR FAMILY REGULATORY PROTEIN"/>
    <property type="match status" value="1"/>
</dbReference>